<keyword evidence="5" id="KW-1185">Reference proteome</keyword>
<dbReference type="GO" id="GO:0045944">
    <property type="term" value="P:positive regulation of transcription by RNA polymerase II"/>
    <property type="evidence" value="ECO:0007669"/>
    <property type="project" value="TreeGrafter"/>
</dbReference>
<dbReference type="InterPro" id="IPR001138">
    <property type="entry name" value="Zn2Cys6_DnaBD"/>
</dbReference>
<dbReference type="Pfam" id="PF00172">
    <property type="entry name" value="Zn_clus"/>
    <property type="match status" value="1"/>
</dbReference>
<dbReference type="Proteomes" id="UP000020467">
    <property type="component" value="Unassembled WGS sequence"/>
</dbReference>
<dbReference type="AlphaFoldDB" id="A0A010R6Y2"/>
<dbReference type="eggNOG" id="ENOG502SNVB">
    <property type="taxonomic scope" value="Eukaryota"/>
</dbReference>
<dbReference type="OrthoDB" id="5130013at2759"/>
<dbReference type="EMBL" id="JARH01001058">
    <property type="protein sequence ID" value="EXF73454.1"/>
    <property type="molecule type" value="Genomic_DNA"/>
</dbReference>
<organism evidence="4 5">
    <name type="scientific">Colletotrichum fioriniae PJ7</name>
    <dbReference type="NCBI Taxonomy" id="1445577"/>
    <lineage>
        <taxon>Eukaryota</taxon>
        <taxon>Fungi</taxon>
        <taxon>Dikarya</taxon>
        <taxon>Ascomycota</taxon>
        <taxon>Pezizomycotina</taxon>
        <taxon>Sordariomycetes</taxon>
        <taxon>Hypocreomycetidae</taxon>
        <taxon>Glomerellales</taxon>
        <taxon>Glomerellaceae</taxon>
        <taxon>Colletotrichum</taxon>
        <taxon>Colletotrichum acutatum species complex</taxon>
    </lineage>
</organism>
<evidence type="ECO:0000259" key="3">
    <source>
        <dbReference type="PROSITE" id="PS50048"/>
    </source>
</evidence>
<dbReference type="InterPro" id="IPR036864">
    <property type="entry name" value="Zn2-C6_fun-type_DNA-bd_sf"/>
</dbReference>
<reference evidence="4 5" key="1">
    <citation type="submission" date="2014-02" db="EMBL/GenBank/DDBJ databases">
        <title>The genome sequence of Colletotrichum fioriniae PJ7.</title>
        <authorList>
            <person name="Baroncelli R."/>
            <person name="Thon M.R."/>
        </authorList>
    </citation>
    <scope>NUCLEOTIDE SEQUENCE [LARGE SCALE GENOMIC DNA]</scope>
    <source>
        <strain evidence="4 5">PJ7</strain>
    </source>
</reference>
<dbReference type="CDD" id="cd00067">
    <property type="entry name" value="GAL4"/>
    <property type="match status" value="1"/>
</dbReference>
<dbReference type="GO" id="GO:0008270">
    <property type="term" value="F:zinc ion binding"/>
    <property type="evidence" value="ECO:0007669"/>
    <property type="project" value="InterPro"/>
</dbReference>
<dbReference type="InterPro" id="IPR021858">
    <property type="entry name" value="Fun_TF"/>
</dbReference>
<dbReference type="HOGENOM" id="CLU_015493_0_2_1"/>
<dbReference type="GO" id="GO:0000981">
    <property type="term" value="F:DNA-binding transcription factor activity, RNA polymerase II-specific"/>
    <property type="evidence" value="ECO:0007669"/>
    <property type="project" value="InterPro"/>
</dbReference>
<dbReference type="KEGG" id="cfj:CFIO01_09575"/>
<dbReference type="GO" id="GO:0005634">
    <property type="term" value="C:nucleus"/>
    <property type="evidence" value="ECO:0007669"/>
    <property type="project" value="UniProtKB-SubCell"/>
</dbReference>
<dbReference type="PANTHER" id="PTHR37534">
    <property type="entry name" value="TRANSCRIPTIONAL ACTIVATOR PROTEIN UGA3"/>
    <property type="match status" value="1"/>
</dbReference>
<dbReference type="Gene3D" id="4.10.240.10">
    <property type="entry name" value="Zn(2)-C6 fungal-type DNA-binding domain"/>
    <property type="match status" value="1"/>
</dbReference>
<accession>A0A010R6Y2</accession>
<gene>
    <name evidence="4" type="ORF">CFIO01_09575</name>
</gene>
<evidence type="ECO:0000256" key="2">
    <source>
        <dbReference type="ARBA" id="ARBA00023242"/>
    </source>
</evidence>
<dbReference type="Pfam" id="PF11951">
    <property type="entry name" value="Fungal_trans_2"/>
    <property type="match status" value="1"/>
</dbReference>
<sequence length="512" mass="57487">MTNPRNTAGPATSSKKRCGTCIDRKVSCDRRFPRCTSCIKSNRKCQGYGLRLSWPKASDGKRSLISRAATSPRANITPGRLHMINATSWDIEVHNFLVARRMIRPIMTYPLPWSSSGSNATDQSLFRFCRYRDSGLSFVNGVSDGGPLFVSSRDAETESFKFQQSTLGRSVASDRPVRGLPCWKSLTACVACLFSTVSVWAATEGMSAHKAVQHVAAGMVLCMFETQKSSHSTNHWLCYLRSSRTLIESVSLEKFWRVSDAPMLLEWVSYHEILARFSLRHWRKPKAQLPSQAICDTRPFTSPETRKQARVELSMIMGQASLESKRFFQPLGLLSEVVAEILPSDNPKAHTQEYRCKIKTLKAEIESLRITASGNLADLMSERVAAKSEVYRLSTLVYLSRTTDQGEREDSGIAVLVERGLQLLPLMGTCERPLPLLIFGCEARTEEERLRILNLVSNAEKTLPDRELHSVKKLLHALWTQDDLHADNILKPTYIEKLSAVFSASELLPHFA</sequence>
<comment type="caution">
    <text evidence="4">The sequence shown here is derived from an EMBL/GenBank/DDBJ whole genome shotgun (WGS) entry which is preliminary data.</text>
</comment>
<proteinExistence type="predicted"/>
<comment type="subcellular location">
    <subcellularLocation>
        <location evidence="1">Nucleus</location>
    </subcellularLocation>
</comment>
<dbReference type="PROSITE" id="PS50048">
    <property type="entry name" value="ZN2_CY6_FUNGAL_2"/>
    <property type="match status" value="1"/>
</dbReference>
<protein>
    <recommendedName>
        <fullName evidence="3">Zn(2)-C6 fungal-type domain-containing protein</fullName>
    </recommendedName>
</protein>
<keyword evidence="2" id="KW-0539">Nucleus</keyword>
<evidence type="ECO:0000313" key="4">
    <source>
        <dbReference type="EMBL" id="EXF73454.1"/>
    </source>
</evidence>
<dbReference type="SMART" id="SM00066">
    <property type="entry name" value="GAL4"/>
    <property type="match status" value="1"/>
</dbReference>
<dbReference type="PANTHER" id="PTHR37534:SF39">
    <property type="entry name" value="TRANSCRIPTION FACTOR DOMAIN-CONTAINING PROTEIN"/>
    <property type="match status" value="1"/>
</dbReference>
<name>A0A010R6Y2_9PEZI</name>
<evidence type="ECO:0000256" key="1">
    <source>
        <dbReference type="ARBA" id="ARBA00004123"/>
    </source>
</evidence>
<dbReference type="GO" id="GO:0000976">
    <property type="term" value="F:transcription cis-regulatory region binding"/>
    <property type="evidence" value="ECO:0007669"/>
    <property type="project" value="TreeGrafter"/>
</dbReference>
<dbReference type="SUPFAM" id="SSF57701">
    <property type="entry name" value="Zn2/Cys6 DNA-binding domain"/>
    <property type="match status" value="1"/>
</dbReference>
<feature type="domain" description="Zn(2)-C6 fungal-type" evidence="3">
    <location>
        <begin position="17"/>
        <end position="45"/>
    </location>
</feature>
<evidence type="ECO:0000313" key="5">
    <source>
        <dbReference type="Proteomes" id="UP000020467"/>
    </source>
</evidence>